<dbReference type="GO" id="GO:0008608">
    <property type="term" value="P:attachment of spindle microtubules to kinetochore"/>
    <property type="evidence" value="ECO:0007669"/>
    <property type="project" value="InterPro"/>
</dbReference>
<name>A0A9P8YEQ8_9PEZI</name>
<dbReference type="RefSeq" id="XP_046016653.1">
    <property type="nucleotide sequence ID" value="XM_046152739.1"/>
</dbReference>
<dbReference type="Pfam" id="PF08227">
    <property type="entry name" value="DASH_Hsk3"/>
    <property type="match status" value="1"/>
</dbReference>
<dbReference type="InterPro" id="IPR042332">
    <property type="entry name" value="Hsk3"/>
</dbReference>
<organism evidence="2 3">
    <name type="scientific">Microdochium trichocladiopsis</name>
    <dbReference type="NCBI Taxonomy" id="1682393"/>
    <lineage>
        <taxon>Eukaryota</taxon>
        <taxon>Fungi</taxon>
        <taxon>Dikarya</taxon>
        <taxon>Ascomycota</taxon>
        <taxon>Pezizomycotina</taxon>
        <taxon>Sordariomycetes</taxon>
        <taxon>Xylariomycetidae</taxon>
        <taxon>Xylariales</taxon>
        <taxon>Microdochiaceae</taxon>
        <taxon>Microdochium</taxon>
    </lineage>
</organism>
<dbReference type="InterPro" id="IPR013183">
    <property type="entry name" value="Hsk3-like"/>
</dbReference>
<gene>
    <name evidence="2" type="ORF">B0I36DRAFT_314267</name>
</gene>
<sequence>MATRSGSGMQPTTTTRASMMPVHGSAGGGASGSGVKSRQLTHLHSQLAQLSANLADTENLLRMTSVQAEAMKGLAAWHGGMFMAASKVLGEESVKDQQSK</sequence>
<dbReference type="Proteomes" id="UP000756346">
    <property type="component" value="Unassembled WGS sequence"/>
</dbReference>
<dbReference type="GO" id="GO:0051010">
    <property type="term" value="F:microtubule plus-end binding"/>
    <property type="evidence" value="ECO:0007669"/>
    <property type="project" value="TreeGrafter"/>
</dbReference>
<feature type="compositionally biased region" description="Polar residues" evidence="1">
    <location>
        <begin position="1"/>
        <end position="17"/>
    </location>
</feature>
<reference evidence="2" key="1">
    <citation type="journal article" date="2021" name="Nat. Commun.">
        <title>Genetic determinants of endophytism in the Arabidopsis root mycobiome.</title>
        <authorList>
            <person name="Mesny F."/>
            <person name="Miyauchi S."/>
            <person name="Thiergart T."/>
            <person name="Pickel B."/>
            <person name="Atanasova L."/>
            <person name="Karlsson M."/>
            <person name="Huettel B."/>
            <person name="Barry K.W."/>
            <person name="Haridas S."/>
            <person name="Chen C."/>
            <person name="Bauer D."/>
            <person name="Andreopoulos W."/>
            <person name="Pangilinan J."/>
            <person name="LaButti K."/>
            <person name="Riley R."/>
            <person name="Lipzen A."/>
            <person name="Clum A."/>
            <person name="Drula E."/>
            <person name="Henrissat B."/>
            <person name="Kohler A."/>
            <person name="Grigoriev I.V."/>
            <person name="Martin F.M."/>
            <person name="Hacquard S."/>
        </authorList>
    </citation>
    <scope>NUCLEOTIDE SEQUENCE</scope>
    <source>
        <strain evidence="2">MPI-CAGE-CH-0230</strain>
    </source>
</reference>
<dbReference type="OrthoDB" id="3358869at2759"/>
<proteinExistence type="predicted"/>
<evidence type="ECO:0000313" key="2">
    <source>
        <dbReference type="EMBL" id="KAH7037532.1"/>
    </source>
</evidence>
<keyword evidence="3" id="KW-1185">Reference proteome</keyword>
<dbReference type="PANTHER" id="PTHR28289:SF1">
    <property type="entry name" value="DASH COMPLEX SUBUNIT HSK3"/>
    <property type="match status" value="1"/>
</dbReference>
<evidence type="ECO:0000256" key="1">
    <source>
        <dbReference type="SAM" id="MobiDB-lite"/>
    </source>
</evidence>
<dbReference type="GO" id="GO:0042729">
    <property type="term" value="C:DASH complex"/>
    <property type="evidence" value="ECO:0007669"/>
    <property type="project" value="TreeGrafter"/>
</dbReference>
<accession>A0A9P8YEQ8</accession>
<dbReference type="EMBL" id="JAGTJQ010000002">
    <property type="protein sequence ID" value="KAH7037532.1"/>
    <property type="molecule type" value="Genomic_DNA"/>
</dbReference>
<evidence type="ECO:0000313" key="3">
    <source>
        <dbReference type="Proteomes" id="UP000756346"/>
    </source>
</evidence>
<dbReference type="AlphaFoldDB" id="A0A9P8YEQ8"/>
<comment type="caution">
    <text evidence="2">The sequence shown here is derived from an EMBL/GenBank/DDBJ whole genome shotgun (WGS) entry which is preliminary data.</text>
</comment>
<protein>
    <submittedName>
        <fullName evidence="2">DASH complex subunit Hsk3 like-domain-containing protein</fullName>
    </submittedName>
</protein>
<dbReference type="PANTHER" id="PTHR28289">
    <property type="entry name" value="DASH COMPLEX SUBUNIT HSK3"/>
    <property type="match status" value="1"/>
</dbReference>
<feature type="region of interest" description="Disordered" evidence="1">
    <location>
        <begin position="1"/>
        <end position="39"/>
    </location>
</feature>
<dbReference type="GeneID" id="70182285"/>